<protein>
    <submittedName>
        <fullName evidence="7">Uncharacterized protein</fullName>
    </submittedName>
</protein>
<name>A0A9D5C7N4_9LILI</name>
<evidence type="ECO:0000256" key="2">
    <source>
        <dbReference type="ARBA" id="ARBA00022692"/>
    </source>
</evidence>
<reference evidence="7" key="2">
    <citation type="journal article" date="2022" name="Hortic Res">
        <title>The genome of Dioscorea zingiberensis sheds light on the biosynthesis, origin and evolution of the medicinally important diosgenin saponins.</title>
        <authorList>
            <person name="Li Y."/>
            <person name="Tan C."/>
            <person name="Li Z."/>
            <person name="Guo J."/>
            <person name="Li S."/>
            <person name="Chen X."/>
            <person name="Wang C."/>
            <person name="Dai X."/>
            <person name="Yang H."/>
            <person name="Song W."/>
            <person name="Hou L."/>
            <person name="Xu J."/>
            <person name="Tong Z."/>
            <person name="Xu A."/>
            <person name="Yuan X."/>
            <person name="Wang W."/>
            <person name="Yang Q."/>
            <person name="Chen L."/>
            <person name="Sun Z."/>
            <person name="Wang K."/>
            <person name="Pan B."/>
            <person name="Chen J."/>
            <person name="Bao Y."/>
            <person name="Liu F."/>
            <person name="Qi X."/>
            <person name="Gang D.R."/>
            <person name="Wen J."/>
            <person name="Li J."/>
        </authorList>
    </citation>
    <scope>NUCLEOTIDE SEQUENCE</scope>
    <source>
        <strain evidence="7">Dzin_1.0</strain>
    </source>
</reference>
<organism evidence="7 8">
    <name type="scientific">Dioscorea zingiberensis</name>
    <dbReference type="NCBI Taxonomy" id="325984"/>
    <lineage>
        <taxon>Eukaryota</taxon>
        <taxon>Viridiplantae</taxon>
        <taxon>Streptophyta</taxon>
        <taxon>Embryophyta</taxon>
        <taxon>Tracheophyta</taxon>
        <taxon>Spermatophyta</taxon>
        <taxon>Magnoliopsida</taxon>
        <taxon>Liliopsida</taxon>
        <taxon>Dioscoreales</taxon>
        <taxon>Dioscoreaceae</taxon>
        <taxon>Dioscorea</taxon>
    </lineage>
</organism>
<feature type="transmembrane region" description="Helical" evidence="6">
    <location>
        <begin position="264"/>
        <end position="287"/>
    </location>
</feature>
<dbReference type="SMART" id="SM00679">
    <property type="entry name" value="CTNS"/>
    <property type="match status" value="1"/>
</dbReference>
<dbReference type="PANTHER" id="PTHR16201:SF45">
    <property type="entry name" value="PQ-LOOP REPEAT FAMILY PROTEIN _ TRANSMEMBRANE FAMILY PROTEIN"/>
    <property type="match status" value="1"/>
</dbReference>
<evidence type="ECO:0000256" key="3">
    <source>
        <dbReference type="ARBA" id="ARBA00022989"/>
    </source>
</evidence>
<dbReference type="AlphaFoldDB" id="A0A9D5C7N4"/>
<dbReference type="Pfam" id="PF04193">
    <property type="entry name" value="PQ-loop"/>
    <property type="match status" value="1"/>
</dbReference>
<reference evidence="7" key="1">
    <citation type="submission" date="2021-03" db="EMBL/GenBank/DDBJ databases">
        <authorList>
            <person name="Li Z."/>
            <person name="Yang C."/>
        </authorList>
    </citation>
    <scope>NUCLEOTIDE SEQUENCE</scope>
    <source>
        <strain evidence="7">Dzin_1.0</strain>
        <tissue evidence="7">Leaf</tissue>
    </source>
</reference>
<comment type="subcellular location">
    <subcellularLocation>
        <location evidence="1">Membrane</location>
        <topology evidence="1">Multi-pass membrane protein</topology>
    </subcellularLocation>
</comment>
<feature type="transmembrane region" description="Helical" evidence="6">
    <location>
        <begin position="231"/>
        <end position="252"/>
    </location>
</feature>
<dbReference type="GO" id="GO:0016020">
    <property type="term" value="C:membrane"/>
    <property type="evidence" value="ECO:0007669"/>
    <property type="project" value="UniProtKB-SubCell"/>
</dbReference>
<keyword evidence="8" id="KW-1185">Reference proteome</keyword>
<gene>
    <name evidence="7" type="ORF">J5N97_024607</name>
</gene>
<evidence type="ECO:0000256" key="1">
    <source>
        <dbReference type="ARBA" id="ARBA00004141"/>
    </source>
</evidence>
<feature type="transmembrane region" description="Helical" evidence="6">
    <location>
        <begin position="38"/>
        <end position="55"/>
    </location>
</feature>
<sequence>MVMRESWSSSCSSQEKKVCVEWVEKYFKDCLCNLSSEISFSLGLVSLFFWGIAEIPQIITNFHSKSAHGVSLALLFTWVLGDIFNLVGCLLEPFTLYTSTTVVLLVQTIYYDYWLKWWKNKGLKDDKEVDVARRKHYVNADLEESRKPLIVLNNTLSIRSSPKTDIYYMSARSLASSWTPPYGSSSYLVAPRSGPSSTLGHDSSSEDESNQPTSRGRTRTKPMSIPSRSGLNPLMFIFALVANATYVGSILARSIEWERIKANAPWLLDAIVCVLLDLFIIIQFAYYKSMQRRSTCHEDEDEISTTVKKPLI</sequence>
<comment type="caution">
    <text evidence="7">The sequence shown here is derived from an EMBL/GenBank/DDBJ whole genome shotgun (WGS) entry which is preliminary data.</text>
</comment>
<dbReference type="OrthoDB" id="8048523at2759"/>
<feature type="transmembrane region" description="Helical" evidence="6">
    <location>
        <begin position="94"/>
        <end position="114"/>
    </location>
</feature>
<dbReference type="EMBL" id="JAGGNH010000007">
    <property type="protein sequence ID" value="KAJ0967690.1"/>
    <property type="molecule type" value="Genomic_DNA"/>
</dbReference>
<dbReference type="Proteomes" id="UP001085076">
    <property type="component" value="Miscellaneous, Linkage group lg07"/>
</dbReference>
<accession>A0A9D5C7N4</accession>
<proteinExistence type="predicted"/>
<dbReference type="Gene3D" id="1.20.1280.290">
    <property type="match status" value="2"/>
</dbReference>
<keyword evidence="3 6" id="KW-1133">Transmembrane helix</keyword>
<evidence type="ECO:0000256" key="4">
    <source>
        <dbReference type="ARBA" id="ARBA00023136"/>
    </source>
</evidence>
<dbReference type="InterPro" id="IPR006603">
    <property type="entry name" value="PQ-loop_rpt"/>
</dbReference>
<evidence type="ECO:0000313" key="8">
    <source>
        <dbReference type="Proteomes" id="UP001085076"/>
    </source>
</evidence>
<dbReference type="InterPro" id="IPR051415">
    <property type="entry name" value="LAAT-1"/>
</dbReference>
<evidence type="ECO:0000256" key="5">
    <source>
        <dbReference type="SAM" id="MobiDB-lite"/>
    </source>
</evidence>
<evidence type="ECO:0000256" key="6">
    <source>
        <dbReference type="SAM" id="Phobius"/>
    </source>
</evidence>
<keyword evidence="2 6" id="KW-0812">Transmembrane</keyword>
<evidence type="ECO:0000313" key="7">
    <source>
        <dbReference type="EMBL" id="KAJ0967690.1"/>
    </source>
</evidence>
<feature type="region of interest" description="Disordered" evidence="5">
    <location>
        <begin position="190"/>
        <end position="225"/>
    </location>
</feature>
<keyword evidence="4 6" id="KW-0472">Membrane</keyword>
<dbReference type="PANTHER" id="PTHR16201">
    <property type="entry name" value="SEVEN TRANSMEMBRANE PROTEIN 1-RELATED"/>
    <property type="match status" value="1"/>
</dbReference>